<organism evidence="1 2">
    <name type="scientific">Rhizomicrobium palustre</name>
    <dbReference type="NCBI Taxonomy" id="189966"/>
    <lineage>
        <taxon>Bacteria</taxon>
        <taxon>Pseudomonadati</taxon>
        <taxon>Pseudomonadota</taxon>
        <taxon>Alphaproteobacteria</taxon>
        <taxon>Micropepsales</taxon>
        <taxon>Micropepsaceae</taxon>
        <taxon>Rhizomicrobium</taxon>
    </lineage>
</organism>
<evidence type="ECO:0000313" key="1">
    <source>
        <dbReference type="EMBL" id="NIK89214.1"/>
    </source>
</evidence>
<name>A0A846MZX2_9PROT</name>
<sequence>MMFIIVYLSAKLGRVYGKPKEAKLFYALLGGTGVAVT</sequence>
<dbReference type="EMBL" id="JAASRM010000001">
    <property type="protein sequence ID" value="NIK89214.1"/>
    <property type="molecule type" value="Genomic_DNA"/>
</dbReference>
<gene>
    <name evidence="1" type="ORF">FHS83_002532</name>
</gene>
<comment type="caution">
    <text evidence="1">The sequence shown here is derived from an EMBL/GenBank/DDBJ whole genome shotgun (WGS) entry which is preliminary data.</text>
</comment>
<proteinExistence type="predicted"/>
<keyword evidence="2" id="KW-1185">Reference proteome</keyword>
<evidence type="ECO:0000313" key="2">
    <source>
        <dbReference type="Proteomes" id="UP000570514"/>
    </source>
</evidence>
<reference evidence="1 2" key="1">
    <citation type="submission" date="2020-03" db="EMBL/GenBank/DDBJ databases">
        <title>Genomic Encyclopedia of Type Strains, Phase IV (KMG-IV): sequencing the most valuable type-strain genomes for metagenomic binning, comparative biology and taxonomic classification.</title>
        <authorList>
            <person name="Goeker M."/>
        </authorList>
    </citation>
    <scope>NUCLEOTIDE SEQUENCE [LARGE SCALE GENOMIC DNA]</scope>
    <source>
        <strain evidence="1 2">DSM 19867</strain>
    </source>
</reference>
<dbReference type="Proteomes" id="UP000570514">
    <property type="component" value="Unassembled WGS sequence"/>
</dbReference>
<dbReference type="AlphaFoldDB" id="A0A846MZX2"/>
<accession>A0A846MZX2</accession>
<protein>
    <submittedName>
        <fullName evidence="1">Uncharacterized protein</fullName>
    </submittedName>
</protein>